<dbReference type="Gene3D" id="2.10.60.10">
    <property type="entry name" value="CD59"/>
    <property type="match status" value="1"/>
</dbReference>
<sequence length="419" mass="43869">MLELLPALALLGALATPAGTSRTCPDCSLLGNCTEITCPPAQDSCLFSQMQLENGTLIKNGSCVSPRECREGVYALTYGPHSSFWVITACCDNCSQVTQPEAGPKAQPNGVKCHYCSGDKSAPCDSTGVMNCTGNQTVCVTLNGTWSGGAPQILKGCATPDFCSLQVNTTLGLEASGFHLTTWPECNYGAPPTQPGPHATLTHTKAKVTTTCFTCSDLHHCDPLFCPADRNYCLQTAGILALGEGDSVAWRNGSCVASEDCKFDKSISALSYSIGFGFWVNTTCCQGNCQEPSPLATLPASRTLSKFLCPTYAEGWLGLYNSSFYMQCPSGETECVQLDLVSEEGGRNMSLCGCGSGDLCSAPGIEGLLALPGHRLAGRPDCSSSQRAVIDPKCQSGSAPGLPLALPVLVATLVTATLF</sequence>
<dbReference type="PANTHER" id="PTHR20914:SF9">
    <property type="entry name" value="COILED, ISOFORM A"/>
    <property type="match status" value="1"/>
</dbReference>
<comment type="caution">
    <text evidence="4">The sequence shown here is derived from an EMBL/GenBank/DDBJ whole genome shotgun (WGS) entry which is preliminary data.</text>
</comment>
<keyword evidence="3" id="KW-0732">Signal</keyword>
<evidence type="ECO:0000313" key="5">
    <source>
        <dbReference type="Proteomes" id="UP000585614"/>
    </source>
</evidence>
<protein>
    <submittedName>
        <fullName evidence="4">Uncharacterized protein</fullName>
    </submittedName>
</protein>
<reference evidence="4 5" key="1">
    <citation type="journal article" date="2020" name="Nature">
        <title>Six reference-quality genomes reveal evolution of bat adaptations.</title>
        <authorList>
            <person name="Jebb D."/>
            <person name="Huang Z."/>
            <person name="Pippel M."/>
            <person name="Hughes G.M."/>
            <person name="Lavrichenko K."/>
            <person name="Devanna P."/>
            <person name="Winkler S."/>
            <person name="Jermiin L.S."/>
            <person name="Skirmuntt E.C."/>
            <person name="Katzourakis A."/>
            <person name="Burkitt-Gray L."/>
            <person name="Ray D.A."/>
            <person name="Sullivan K.A.M."/>
            <person name="Roscito J.G."/>
            <person name="Kirilenko B.M."/>
            <person name="Davalos L.M."/>
            <person name="Corthals A.P."/>
            <person name="Power M.L."/>
            <person name="Jones G."/>
            <person name="Ransome R.D."/>
            <person name="Dechmann D.K.N."/>
            <person name="Locatelli A.G."/>
            <person name="Puechmaille S.J."/>
            <person name="Fedrigo O."/>
            <person name="Jarvis E.D."/>
            <person name="Hiller M."/>
            <person name="Vernes S.C."/>
            <person name="Myers E.W."/>
            <person name="Teeling E.C."/>
        </authorList>
    </citation>
    <scope>NUCLEOTIDE SEQUENCE [LARGE SCALE GENOMIC DNA]</scope>
    <source>
        <strain evidence="4">MRhiFer1</strain>
        <tissue evidence="4">Lung</tissue>
    </source>
</reference>
<organism evidence="4 5">
    <name type="scientific">Rhinolophus ferrumequinum</name>
    <name type="common">Greater horseshoe bat</name>
    <dbReference type="NCBI Taxonomy" id="59479"/>
    <lineage>
        <taxon>Eukaryota</taxon>
        <taxon>Metazoa</taxon>
        <taxon>Chordata</taxon>
        <taxon>Craniata</taxon>
        <taxon>Vertebrata</taxon>
        <taxon>Euteleostomi</taxon>
        <taxon>Mammalia</taxon>
        <taxon>Eutheria</taxon>
        <taxon>Laurasiatheria</taxon>
        <taxon>Chiroptera</taxon>
        <taxon>Yinpterochiroptera</taxon>
        <taxon>Rhinolophoidea</taxon>
        <taxon>Rhinolophidae</taxon>
        <taxon>Rhinolophinae</taxon>
        <taxon>Rhinolophus</taxon>
    </lineage>
</organism>
<feature type="chain" id="PRO_5029913009" evidence="3">
    <location>
        <begin position="21"/>
        <end position="419"/>
    </location>
</feature>
<proteinExistence type="predicted"/>
<evidence type="ECO:0000256" key="2">
    <source>
        <dbReference type="ARBA" id="ARBA00022525"/>
    </source>
</evidence>
<dbReference type="GO" id="GO:0005576">
    <property type="term" value="C:extracellular region"/>
    <property type="evidence" value="ECO:0007669"/>
    <property type="project" value="UniProtKB-SubCell"/>
</dbReference>
<dbReference type="SUPFAM" id="SSF57302">
    <property type="entry name" value="Snake toxin-like"/>
    <property type="match status" value="1"/>
</dbReference>
<dbReference type="OrthoDB" id="9798177at2759"/>
<feature type="signal peptide" evidence="3">
    <location>
        <begin position="1"/>
        <end position="20"/>
    </location>
</feature>
<dbReference type="AlphaFoldDB" id="A0A7J7SIZ1"/>
<evidence type="ECO:0000313" key="4">
    <source>
        <dbReference type="EMBL" id="KAF6288426.1"/>
    </source>
</evidence>
<accession>A0A7J7SIZ1</accession>
<dbReference type="EMBL" id="JACAGC010000022">
    <property type="protein sequence ID" value="KAF6288426.1"/>
    <property type="molecule type" value="Genomic_DNA"/>
</dbReference>
<dbReference type="InterPro" id="IPR050918">
    <property type="entry name" value="CNF-like_PLA2_Inhibitor"/>
</dbReference>
<comment type="subcellular location">
    <subcellularLocation>
        <location evidence="1">Secreted</location>
    </subcellularLocation>
</comment>
<evidence type="ECO:0000256" key="3">
    <source>
        <dbReference type="SAM" id="SignalP"/>
    </source>
</evidence>
<gene>
    <name evidence="4" type="ORF">mRhiFer1_009153</name>
</gene>
<dbReference type="Proteomes" id="UP000585614">
    <property type="component" value="Unassembled WGS sequence"/>
</dbReference>
<dbReference type="InterPro" id="IPR045860">
    <property type="entry name" value="Snake_toxin-like_sf"/>
</dbReference>
<dbReference type="PANTHER" id="PTHR20914">
    <property type="entry name" value="LY6/PLAUR DOMAIN-CONTAINING PROTEIN 8"/>
    <property type="match status" value="1"/>
</dbReference>
<keyword evidence="2" id="KW-0964">Secreted</keyword>
<name>A0A7J7SIZ1_RHIFE</name>
<evidence type="ECO:0000256" key="1">
    <source>
        <dbReference type="ARBA" id="ARBA00004613"/>
    </source>
</evidence>
<dbReference type="CDD" id="cd23572">
    <property type="entry name" value="TFP_LU_ECD_PINLYP_rpt2"/>
    <property type="match status" value="1"/>
</dbReference>